<evidence type="ECO:0000256" key="1">
    <source>
        <dbReference type="SAM" id="Phobius"/>
    </source>
</evidence>
<keyword evidence="1" id="KW-1133">Transmembrane helix</keyword>
<dbReference type="AlphaFoldDB" id="A0A4V0ZFR1"/>
<feature type="transmembrane region" description="Helical" evidence="1">
    <location>
        <begin position="81"/>
        <end position="100"/>
    </location>
</feature>
<dbReference type="Proteomes" id="UP000290244">
    <property type="component" value="Chromosome"/>
</dbReference>
<protein>
    <recommendedName>
        <fullName evidence="4">DUF4870 domain-containing protein</fullName>
    </recommendedName>
</protein>
<evidence type="ECO:0000313" key="3">
    <source>
        <dbReference type="Proteomes" id="UP000290244"/>
    </source>
</evidence>
<sequence length="117" mass="13213">MELDISQHEQAQCAIKQQILTQQKVIATLAYVTLLGWLLAMMLYGHQKSEYVSFHLKQSLGLIITSALFSFLPLIGWGANLVLVIIWFICLVNAALGNVFKVPLLGNIFQRHLDFIQ</sequence>
<feature type="transmembrane region" description="Helical" evidence="1">
    <location>
        <begin position="56"/>
        <end position="75"/>
    </location>
</feature>
<dbReference type="EMBL" id="CP034759">
    <property type="protein sequence ID" value="QBG34680.1"/>
    <property type="molecule type" value="Genomic_DNA"/>
</dbReference>
<evidence type="ECO:0000313" key="2">
    <source>
        <dbReference type="EMBL" id="QBG34680.1"/>
    </source>
</evidence>
<proteinExistence type="predicted"/>
<name>A0A4V0ZFR1_9GAMM</name>
<dbReference type="KEGG" id="lsd:EMK97_02440"/>
<reference evidence="2 3" key="1">
    <citation type="submission" date="2018-12" db="EMBL/GenBank/DDBJ databases">
        <title>Complete genome of Litorilituus sediminis.</title>
        <authorList>
            <person name="Liu A."/>
            <person name="Rong J."/>
        </authorList>
    </citation>
    <scope>NUCLEOTIDE SEQUENCE [LARGE SCALE GENOMIC DNA]</scope>
    <source>
        <strain evidence="2 3">JCM 17549</strain>
    </source>
</reference>
<accession>A0A4V0ZFR1</accession>
<keyword evidence="1" id="KW-0472">Membrane</keyword>
<keyword evidence="3" id="KW-1185">Reference proteome</keyword>
<organism evidence="2 3">
    <name type="scientific">Litorilituus sediminis</name>
    <dbReference type="NCBI Taxonomy" id="718192"/>
    <lineage>
        <taxon>Bacteria</taxon>
        <taxon>Pseudomonadati</taxon>
        <taxon>Pseudomonadota</taxon>
        <taxon>Gammaproteobacteria</taxon>
        <taxon>Alteromonadales</taxon>
        <taxon>Colwelliaceae</taxon>
        <taxon>Litorilituus</taxon>
    </lineage>
</organism>
<gene>
    <name evidence="2" type="ORF">EMK97_02440</name>
</gene>
<dbReference type="OrthoDB" id="6400719at2"/>
<keyword evidence="1" id="KW-0812">Transmembrane</keyword>
<dbReference type="RefSeq" id="WP_130599120.1">
    <property type="nucleotide sequence ID" value="NZ_CP034759.1"/>
</dbReference>
<evidence type="ECO:0008006" key="4">
    <source>
        <dbReference type="Google" id="ProtNLM"/>
    </source>
</evidence>
<feature type="transmembrane region" description="Helical" evidence="1">
    <location>
        <begin position="25"/>
        <end position="44"/>
    </location>
</feature>